<dbReference type="EMBL" id="JAJJPB010000001">
    <property type="protein sequence ID" value="MCC9293277.1"/>
    <property type="molecule type" value="Genomic_DNA"/>
</dbReference>
<comment type="caution">
    <text evidence="3">The sequence shown here is derived from an EMBL/GenBank/DDBJ whole genome shotgun (WGS) entry which is preliminary data.</text>
</comment>
<dbReference type="InterPro" id="IPR001296">
    <property type="entry name" value="Glyco_trans_1"/>
</dbReference>
<evidence type="ECO:0000313" key="4">
    <source>
        <dbReference type="Proteomes" id="UP001165422"/>
    </source>
</evidence>
<evidence type="ECO:0000313" key="3">
    <source>
        <dbReference type="EMBL" id="MCC9293277.1"/>
    </source>
</evidence>
<gene>
    <name evidence="3" type="ORF">LN736_00090</name>
</gene>
<dbReference type="RefSeq" id="WP_150356204.1">
    <property type="nucleotide sequence ID" value="NZ_JAJJPB010000001.1"/>
</dbReference>
<feature type="domain" description="Glycosyl transferase family 1" evidence="2">
    <location>
        <begin position="164"/>
        <end position="300"/>
    </location>
</feature>
<evidence type="ECO:0000256" key="1">
    <source>
        <dbReference type="ARBA" id="ARBA00022679"/>
    </source>
</evidence>
<dbReference type="SUPFAM" id="SSF53756">
    <property type="entry name" value="UDP-Glycosyltransferase/glycogen phosphorylase"/>
    <property type="match status" value="1"/>
</dbReference>
<dbReference type="Pfam" id="PF00534">
    <property type="entry name" value="Glycos_transf_1"/>
    <property type="match status" value="1"/>
</dbReference>
<accession>A0ABS8N0G4</accession>
<sequence>MRVLFCIRGDCFKNFAGDSMQLVKTAQYLREKKVKVDINTGLVQDYSPYDIIHLFNLTRVEETYKYYKKAKEYKKAIVLSPIYWNLKRYYNYVRDNKNLLLWDKLNMCRKEILRGCRLIYPNSELENIQIQNDFHINVPYKVIYNGVEVEHRALYNFKETYGLKDYVLCVARVCSRKNQLALSRVCSELGLQLVLIGSINDIDYFNKCMSYDNVRYLGFMDDYNLYNAYRNAKIHVMPSFVETPGLSSLEAAASGCNIVSTAEGSTREYFKDMCIYCSPYNEYSIKTAISTCIEIKNHKDLKDHIIKNYNWKKCINPLFESYRHILNQYRIGGS</sequence>
<dbReference type="PANTHER" id="PTHR46401:SF2">
    <property type="entry name" value="GLYCOSYLTRANSFERASE WBBK-RELATED"/>
    <property type="match status" value="1"/>
</dbReference>
<dbReference type="PANTHER" id="PTHR46401">
    <property type="entry name" value="GLYCOSYLTRANSFERASE WBBK-RELATED"/>
    <property type="match status" value="1"/>
</dbReference>
<organism evidence="3 4">
    <name type="scientific">Clostridium aromativorans</name>
    <dbReference type="NCBI Taxonomy" id="2836848"/>
    <lineage>
        <taxon>Bacteria</taxon>
        <taxon>Bacillati</taxon>
        <taxon>Bacillota</taxon>
        <taxon>Clostridia</taxon>
        <taxon>Eubacteriales</taxon>
        <taxon>Clostridiaceae</taxon>
        <taxon>Clostridium</taxon>
    </lineage>
</organism>
<keyword evidence="1" id="KW-0808">Transferase</keyword>
<evidence type="ECO:0000259" key="2">
    <source>
        <dbReference type="Pfam" id="PF00534"/>
    </source>
</evidence>
<reference evidence="3" key="1">
    <citation type="submission" date="2021-11" db="EMBL/GenBank/DDBJ databases">
        <authorList>
            <person name="Qingchun L."/>
            <person name="Dong Z."/>
            <person name="Zongwei Q."/>
            <person name="Jia Z."/>
            <person name="Duotao L."/>
        </authorList>
    </citation>
    <scope>NUCLEOTIDE SEQUENCE</scope>
    <source>
        <strain evidence="3">WLY-B-L2</strain>
    </source>
</reference>
<protein>
    <submittedName>
        <fullName evidence="3">Glycosyltransferase</fullName>
    </submittedName>
</protein>
<name>A0ABS8N0G4_9CLOT</name>
<keyword evidence="4" id="KW-1185">Reference proteome</keyword>
<dbReference type="Proteomes" id="UP001165422">
    <property type="component" value="Unassembled WGS sequence"/>
</dbReference>
<dbReference type="Gene3D" id="3.40.50.2000">
    <property type="entry name" value="Glycogen Phosphorylase B"/>
    <property type="match status" value="2"/>
</dbReference>
<proteinExistence type="predicted"/>